<evidence type="ECO:0000256" key="1">
    <source>
        <dbReference type="ARBA" id="ARBA00004127"/>
    </source>
</evidence>
<dbReference type="Proteomes" id="UP001286456">
    <property type="component" value="Unassembled WGS sequence"/>
</dbReference>
<evidence type="ECO:0000256" key="4">
    <source>
        <dbReference type="ARBA" id="ARBA00022691"/>
    </source>
</evidence>
<dbReference type="InterPro" id="IPR007318">
    <property type="entry name" value="Phopholipid_MeTrfase"/>
</dbReference>
<evidence type="ECO:0000256" key="9">
    <source>
        <dbReference type="ARBA" id="ARBA00023136"/>
    </source>
</evidence>
<evidence type="ECO:0000256" key="8">
    <source>
        <dbReference type="ARBA" id="ARBA00023098"/>
    </source>
</evidence>
<dbReference type="GO" id="GO:0032259">
    <property type="term" value="P:methylation"/>
    <property type="evidence" value="ECO:0007669"/>
    <property type="project" value="UniProtKB-KW"/>
</dbReference>
<dbReference type="Pfam" id="PF04191">
    <property type="entry name" value="PEMT"/>
    <property type="match status" value="1"/>
</dbReference>
<comment type="caution">
    <text evidence="13">The sequence shown here is derived from an EMBL/GenBank/DDBJ whole genome shotgun (WGS) entry which is preliminary data.</text>
</comment>
<feature type="transmembrane region" description="Helical" evidence="12">
    <location>
        <begin position="7"/>
        <end position="27"/>
    </location>
</feature>
<gene>
    <name evidence="13" type="ORF">B0T19DRAFT_295159</name>
</gene>
<evidence type="ECO:0000256" key="12">
    <source>
        <dbReference type="SAM" id="Phobius"/>
    </source>
</evidence>
<keyword evidence="4" id="KW-0949">S-adenosyl-L-methionine</keyword>
<keyword evidence="14" id="KW-1185">Reference proteome</keyword>
<evidence type="ECO:0000256" key="7">
    <source>
        <dbReference type="ARBA" id="ARBA00022989"/>
    </source>
</evidence>
<protein>
    <recommendedName>
        <fullName evidence="15">Protein-S-isoprenylcysteine O-methyltransferase</fullName>
    </recommendedName>
</protein>
<evidence type="ECO:0000256" key="6">
    <source>
        <dbReference type="ARBA" id="ARBA00022824"/>
    </source>
</evidence>
<dbReference type="GO" id="GO:0005783">
    <property type="term" value="C:endoplasmic reticulum"/>
    <property type="evidence" value="ECO:0007669"/>
    <property type="project" value="TreeGrafter"/>
</dbReference>
<evidence type="ECO:0000256" key="11">
    <source>
        <dbReference type="ARBA" id="ARBA00023264"/>
    </source>
</evidence>
<evidence type="ECO:0000256" key="5">
    <source>
        <dbReference type="ARBA" id="ARBA00022692"/>
    </source>
</evidence>
<evidence type="ECO:0000313" key="13">
    <source>
        <dbReference type="EMBL" id="KAK3317621.1"/>
    </source>
</evidence>
<proteinExistence type="predicted"/>
<evidence type="ECO:0000313" key="14">
    <source>
        <dbReference type="Proteomes" id="UP001286456"/>
    </source>
</evidence>
<evidence type="ECO:0008006" key="15">
    <source>
        <dbReference type="Google" id="ProtNLM"/>
    </source>
</evidence>
<accession>A0AAE0I389</accession>
<evidence type="ECO:0000256" key="2">
    <source>
        <dbReference type="ARBA" id="ARBA00022516"/>
    </source>
</evidence>
<name>A0AAE0I389_9PEZI</name>
<keyword evidence="8" id="KW-0443">Lipid metabolism</keyword>
<keyword evidence="6" id="KW-0256">Endoplasmic reticulum</keyword>
<keyword evidence="10" id="KW-0594">Phospholipid biosynthesis</keyword>
<keyword evidence="5 12" id="KW-0812">Transmembrane</keyword>
<evidence type="ECO:0000256" key="3">
    <source>
        <dbReference type="ARBA" id="ARBA00022603"/>
    </source>
</evidence>
<keyword evidence="7 12" id="KW-1133">Transmembrane helix</keyword>
<feature type="transmembrane region" description="Helical" evidence="12">
    <location>
        <begin position="194"/>
        <end position="214"/>
    </location>
</feature>
<reference evidence="13" key="2">
    <citation type="submission" date="2023-06" db="EMBL/GenBank/DDBJ databases">
        <authorList>
            <consortium name="Lawrence Berkeley National Laboratory"/>
            <person name="Haridas S."/>
            <person name="Hensen N."/>
            <person name="Bonometti L."/>
            <person name="Westerberg I."/>
            <person name="Brannstrom I.O."/>
            <person name="Guillou S."/>
            <person name="Cros-Aarteil S."/>
            <person name="Calhoun S."/>
            <person name="Kuo A."/>
            <person name="Mondo S."/>
            <person name="Pangilinan J."/>
            <person name="Riley R."/>
            <person name="Labutti K."/>
            <person name="Andreopoulos B."/>
            <person name="Lipzen A."/>
            <person name="Chen C."/>
            <person name="Yanf M."/>
            <person name="Daum C."/>
            <person name="Ng V."/>
            <person name="Clum A."/>
            <person name="Steindorff A."/>
            <person name="Ohm R."/>
            <person name="Martin F."/>
            <person name="Silar P."/>
            <person name="Natvig D."/>
            <person name="Lalanne C."/>
            <person name="Gautier V."/>
            <person name="Ament-Velasquez S.L."/>
            <person name="Kruys A."/>
            <person name="Hutchinson M.I."/>
            <person name="Powell A.J."/>
            <person name="Barry K."/>
            <person name="Miller A.N."/>
            <person name="Grigoriev I.V."/>
            <person name="Debuchy R."/>
            <person name="Gladieux P."/>
            <person name="Thoren M.H."/>
            <person name="Johannesson H."/>
        </authorList>
    </citation>
    <scope>NUCLEOTIDE SEQUENCE</scope>
    <source>
        <strain evidence="13">SMH4131-1</strain>
    </source>
</reference>
<organism evidence="13 14">
    <name type="scientific">Cercophora scortea</name>
    <dbReference type="NCBI Taxonomy" id="314031"/>
    <lineage>
        <taxon>Eukaryota</taxon>
        <taxon>Fungi</taxon>
        <taxon>Dikarya</taxon>
        <taxon>Ascomycota</taxon>
        <taxon>Pezizomycotina</taxon>
        <taxon>Sordariomycetes</taxon>
        <taxon>Sordariomycetidae</taxon>
        <taxon>Sordariales</taxon>
        <taxon>Lasiosphaeriaceae</taxon>
        <taxon>Cercophora</taxon>
    </lineage>
</organism>
<feature type="transmembrane region" description="Helical" evidence="12">
    <location>
        <begin position="109"/>
        <end position="130"/>
    </location>
</feature>
<dbReference type="GO" id="GO:0004671">
    <property type="term" value="F:protein C-terminal S-isoprenylcysteine carboxyl O-methyltransferase activity"/>
    <property type="evidence" value="ECO:0007669"/>
    <property type="project" value="TreeGrafter"/>
</dbReference>
<keyword evidence="11" id="KW-1208">Phospholipid metabolism</keyword>
<dbReference type="EMBL" id="JAUEPO010000007">
    <property type="protein sequence ID" value="KAK3317621.1"/>
    <property type="molecule type" value="Genomic_DNA"/>
</dbReference>
<keyword evidence="3" id="KW-0808">Transferase</keyword>
<dbReference type="AlphaFoldDB" id="A0AAE0I389"/>
<dbReference type="Gene3D" id="1.20.120.1630">
    <property type="match status" value="1"/>
</dbReference>
<dbReference type="GO" id="GO:0008654">
    <property type="term" value="P:phospholipid biosynthetic process"/>
    <property type="evidence" value="ECO:0007669"/>
    <property type="project" value="UniProtKB-KW"/>
</dbReference>
<dbReference type="PANTHER" id="PTHR12714:SF9">
    <property type="entry name" value="PROTEIN-S-ISOPRENYLCYSTEINE O-METHYLTRANSFERASE"/>
    <property type="match status" value="1"/>
</dbReference>
<sequence length="244" mass="26559">MPLHTSLSQASFIAAIAASVIGTYIGLTPPNPGTSAIPKTGDFLRTVGVTGNHGANLFIAPLSILALHACALAYFHPRGPLPRWILLHGAENGNGRLNRNLITWSPATAVPLALLLCVGIPLRLIAYSSLGKNFTFTLAEPDRLTTTGVYGFVQHPSYVGLVALFLGHAALLYRIDGVLSCWIPSRWYRTARRLGWLALPVGLLVLATGVWTRVVQEERMLADEFGGEWERWHARTARFIPGVF</sequence>
<keyword evidence="3" id="KW-0489">Methyltransferase</keyword>
<evidence type="ECO:0000256" key="10">
    <source>
        <dbReference type="ARBA" id="ARBA00023209"/>
    </source>
</evidence>
<feature type="transmembrane region" description="Helical" evidence="12">
    <location>
        <begin position="150"/>
        <end position="173"/>
    </location>
</feature>
<feature type="transmembrane region" description="Helical" evidence="12">
    <location>
        <begin position="55"/>
        <end position="75"/>
    </location>
</feature>
<reference evidence="13" key="1">
    <citation type="journal article" date="2023" name="Mol. Phylogenet. Evol.">
        <title>Genome-scale phylogeny and comparative genomics of the fungal order Sordariales.</title>
        <authorList>
            <person name="Hensen N."/>
            <person name="Bonometti L."/>
            <person name="Westerberg I."/>
            <person name="Brannstrom I.O."/>
            <person name="Guillou S."/>
            <person name="Cros-Aarteil S."/>
            <person name="Calhoun S."/>
            <person name="Haridas S."/>
            <person name="Kuo A."/>
            <person name="Mondo S."/>
            <person name="Pangilinan J."/>
            <person name="Riley R."/>
            <person name="LaButti K."/>
            <person name="Andreopoulos B."/>
            <person name="Lipzen A."/>
            <person name="Chen C."/>
            <person name="Yan M."/>
            <person name="Daum C."/>
            <person name="Ng V."/>
            <person name="Clum A."/>
            <person name="Steindorff A."/>
            <person name="Ohm R.A."/>
            <person name="Martin F."/>
            <person name="Silar P."/>
            <person name="Natvig D.O."/>
            <person name="Lalanne C."/>
            <person name="Gautier V."/>
            <person name="Ament-Velasquez S.L."/>
            <person name="Kruys A."/>
            <person name="Hutchinson M.I."/>
            <person name="Powell A.J."/>
            <person name="Barry K."/>
            <person name="Miller A.N."/>
            <person name="Grigoriev I.V."/>
            <person name="Debuchy R."/>
            <person name="Gladieux P."/>
            <person name="Hiltunen Thoren M."/>
            <person name="Johannesson H."/>
        </authorList>
    </citation>
    <scope>NUCLEOTIDE SEQUENCE</scope>
    <source>
        <strain evidence="13">SMH4131-1</strain>
    </source>
</reference>
<keyword evidence="2" id="KW-0444">Lipid biosynthesis</keyword>
<keyword evidence="9 12" id="KW-0472">Membrane</keyword>
<comment type="subcellular location">
    <subcellularLocation>
        <location evidence="1">Endomembrane system</location>
        <topology evidence="1">Multi-pass membrane protein</topology>
    </subcellularLocation>
</comment>
<dbReference type="PANTHER" id="PTHR12714">
    <property type="entry name" value="PROTEIN-S ISOPRENYLCYSTEINE O-METHYLTRANSFERASE"/>
    <property type="match status" value="1"/>
</dbReference>